<organism evidence="1">
    <name type="scientific">marine metagenome</name>
    <dbReference type="NCBI Taxonomy" id="408172"/>
    <lineage>
        <taxon>unclassified sequences</taxon>
        <taxon>metagenomes</taxon>
        <taxon>ecological metagenomes</taxon>
    </lineage>
</organism>
<dbReference type="AlphaFoldDB" id="A0A382T7N9"/>
<proteinExistence type="predicted"/>
<feature type="non-terminal residue" evidence="1">
    <location>
        <position position="31"/>
    </location>
</feature>
<gene>
    <name evidence="1" type="ORF">METZ01_LOCUS370686</name>
</gene>
<dbReference type="EMBL" id="UINC01134344">
    <property type="protein sequence ID" value="SVD17832.1"/>
    <property type="molecule type" value="Genomic_DNA"/>
</dbReference>
<name>A0A382T7N9_9ZZZZ</name>
<accession>A0A382T7N9</accession>
<sequence>MAKQVATNVVWQDGEISREDRYEILRQKGAT</sequence>
<reference evidence="1" key="1">
    <citation type="submission" date="2018-05" db="EMBL/GenBank/DDBJ databases">
        <authorList>
            <person name="Lanie J.A."/>
            <person name="Ng W.-L."/>
            <person name="Kazmierczak K.M."/>
            <person name="Andrzejewski T.M."/>
            <person name="Davidsen T.M."/>
            <person name="Wayne K.J."/>
            <person name="Tettelin H."/>
            <person name="Glass J.I."/>
            <person name="Rusch D."/>
            <person name="Podicherti R."/>
            <person name="Tsui H.-C.T."/>
            <person name="Winkler M.E."/>
        </authorList>
    </citation>
    <scope>NUCLEOTIDE SEQUENCE</scope>
</reference>
<evidence type="ECO:0000313" key="1">
    <source>
        <dbReference type="EMBL" id="SVD17832.1"/>
    </source>
</evidence>
<protein>
    <submittedName>
        <fullName evidence="1">Uncharacterized protein</fullName>
    </submittedName>
</protein>